<gene>
    <name evidence="2" type="ORF">TNCV_2055221</name>
</gene>
<protein>
    <submittedName>
        <fullName evidence="2">Uncharacterized protein</fullName>
    </submittedName>
</protein>
<evidence type="ECO:0000256" key="1">
    <source>
        <dbReference type="SAM" id="MobiDB-lite"/>
    </source>
</evidence>
<comment type="caution">
    <text evidence="2">The sequence shown here is derived from an EMBL/GenBank/DDBJ whole genome shotgun (WGS) entry which is preliminary data.</text>
</comment>
<dbReference type="EMBL" id="BMAU01021191">
    <property type="protein sequence ID" value="GFX96405.1"/>
    <property type="molecule type" value="Genomic_DNA"/>
</dbReference>
<evidence type="ECO:0000313" key="2">
    <source>
        <dbReference type="EMBL" id="GFX96405.1"/>
    </source>
</evidence>
<proteinExistence type="predicted"/>
<feature type="region of interest" description="Disordered" evidence="1">
    <location>
        <begin position="36"/>
        <end position="71"/>
    </location>
</feature>
<dbReference type="Proteomes" id="UP000887159">
    <property type="component" value="Unassembled WGS sequence"/>
</dbReference>
<feature type="compositionally biased region" description="Polar residues" evidence="1">
    <location>
        <begin position="59"/>
        <end position="70"/>
    </location>
</feature>
<evidence type="ECO:0000313" key="3">
    <source>
        <dbReference type="Proteomes" id="UP000887159"/>
    </source>
</evidence>
<keyword evidence="3" id="KW-1185">Reference proteome</keyword>
<organism evidence="2 3">
    <name type="scientific">Trichonephila clavipes</name>
    <name type="common">Golden silk orbweaver</name>
    <name type="synonym">Nephila clavipes</name>
    <dbReference type="NCBI Taxonomy" id="2585209"/>
    <lineage>
        <taxon>Eukaryota</taxon>
        <taxon>Metazoa</taxon>
        <taxon>Ecdysozoa</taxon>
        <taxon>Arthropoda</taxon>
        <taxon>Chelicerata</taxon>
        <taxon>Arachnida</taxon>
        <taxon>Araneae</taxon>
        <taxon>Araneomorphae</taxon>
        <taxon>Entelegynae</taxon>
        <taxon>Araneoidea</taxon>
        <taxon>Nephilidae</taxon>
        <taxon>Trichonephila</taxon>
    </lineage>
</organism>
<reference evidence="2" key="1">
    <citation type="submission" date="2020-08" db="EMBL/GenBank/DDBJ databases">
        <title>Multicomponent nature underlies the extraordinary mechanical properties of spider dragline silk.</title>
        <authorList>
            <person name="Kono N."/>
            <person name="Nakamura H."/>
            <person name="Mori M."/>
            <person name="Yoshida Y."/>
            <person name="Ohtoshi R."/>
            <person name="Malay A.D."/>
            <person name="Moran D.A.P."/>
            <person name="Tomita M."/>
            <person name="Numata K."/>
            <person name="Arakawa K."/>
        </authorList>
    </citation>
    <scope>NUCLEOTIDE SEQUENCE</scope>
</reference>
<name>A0A8X6RTW0_TRICX</name>
<sequence length="89" mass="9749">MDVVILTRMTPELASAPSPNFHATTTRGRLTIDSCTRAFGDGPRSSESWSSDEDDTLAGTPSLNYHTTPTGGRLSSRWILPYTAGLKWY</sequence>
<dbReference type="AlphaFoldDB" id="A0A8X6RTW0"/>
<accession>A0A8X6RTW0</accession>